<dbReference type="Pfam" id="PF05768">
    <property type="entry name" value="Glrx-like"/>
    <property type="match status" value="1"/>
</dbReference>
<dbReference type="SUPFAM" id="SSF52833">
    <property type="entry name" value="Thioredoxin-like"/>
    <property type="match status" value="1"/>
</dbReference>
<dbReference type="Proteomes" id="UP000321323">
    <property type="component" value="Chromosome"/>
</dbReference>
<dbReference type="InterPro" id="IPR008554">
    <property type="entry name" value="Glutaredoxin-like"/>
</dbReference>
<accession>A0ABZ1UH76</accession>
<reference evidence="1 2" key="1">
    <citation type="journal article" date="2019" name="Int. J. Syst. Evol. Microbiol.">
        <title>The Draft Whole-Genome Sequence of the Antibiotic Producer Empedobacter haloabium ATCC 31962 Provides Indications for Its Taxonomic Reclassification.</title>
        <authorList>
            <person name="Miess H."/>
            <person name="Arlt P."/>
            <person name="Apel A.K."/>
            <person name="Weber T."/>
            <person name="Nieselt K."/>
            <person name="Hanssen F."/>
            <person name="Czemmel S."/>
            <person name="Nahnsen S."/>
            <person name="Gross H."/>
        </authorList>
    </citation>
    <scope>NUCLEOTIDE SEQUENCE [LARGE SCALE GENOMIC DNA]</scope>
    <source>
        <strain evidence="1 2">ATCC 31962</strain>
    </source>
</reference>
<evidence type="ECO:0000313" key="2">
    <source>
        <dbReference type="Proteomes" id="UP000321323"/>
    </source>
</evidence>
<gene>
    <name evidence="1" type="ORF">E7V67_017215</name>
</gene>
<evidence type="ECO:0000313" key="1">
    <source>
        <dbReference type="EMBL" id="WUR11446.1"/>
    </source>
</evidence>
<organism evidence="1 2">
    <name type="scientific">[Empedobacter] haloabium</name>
    <dbReference type="NCBI Taxonomy" id="592317"/>
    <lineage>
        <taxon>Bacteria</taxon>
        <taxon>Pseudomonadati</taxon>
        <taxon>Pseudomonadota</taxon>
        <taxon>Betaproteobacteria</taxon>
        <taxon>Burkholderiales</taxon>
        <taxon>Oxalobacteraceae</taxon>
        <taxon>Telluria group</taxon>
        <taxon>Telluria group incertae sedis</taxon>
    </lineage>
</organism>
<dbReference type="EMBL" id="CP136508">
    <property type="protein sequence ID" value="WUR11446.1"/>
    <property type="molecule type" value="Genomic_DNA"/>
</dbReference>
<sequence length="83" mass="9458">MPTHFTLYSRSWCHLCEDMLAALEKLRTPEHPFTVEVIDVDADPALVERFDELVPVLFAALDQPELCHYFLDEAAVRAVLQAS</sequence>
<dbReference type="InterPro" id="IPR036249">
    <property type="entry name" value="Thioredoxin-like_sf"/>
</dbReference>
<keyword evidence="2" id="KW-1185">Reference proteome</keyword>
<proteinExistence type="predicted"/>
<protein>
    <submittedName>
        <fullName evidence="1">Glutaredoxin family protein</fullName>
    </submittedName>
</protein>
<dbReference type="Gene3D" id="3.40.30.10">
    <property type="entry name" value="Glutaredoxin"/>
    <property type="match status" value="1"/>
</dbReference>
<name>A0ABZ1UH76_9BURK</name>